<comment type="caution">
    <text evidence="1">The sequence shown here is derived from an EMBL/GenBank/DDBJ whole genome shotgun (WGS) entry which is preliminary data.</text>
</comment>
<accession>A0A7Y0EIS3</accession>
<reference evidence="1 2" key="1">
    <citation type="submission" date="2020-06" db="EMBL/GenBank/DDBJ databases">
        <title>Complete Genome Sequence of Clostridium muelleri sp. nov. P21T, an Acid-Alcohol Producing Acetogen Isolated from Old Hay.</title>
        <authorList>
            <person name="Duncan K.E."/>
            <person name="Tanner R.S."/>
        </authorList>
    </citation>
    <scope>NUCLEOTIDE SEQUENCE [LARGE SCALE GENOMIC DNA]</scope>
    <source>
        <strain evidence="1 2">P21</strain>
    </source>
</reference>
<dbReference type="RefSeq" id="WP_169298823.1">
    <property type="nucleotide sequence ID" value="NZ_JABBNI010000036.1"/>
</dbReference>
<keyword evidence="2" id="KW-1185">Reference proteome</keyword>
<proteinExistence type="predicted"/>
<dbReference type="Proteomes" id="UP000537131">
    <property type="component" value="Unassembled WGS sequence"/>
</dbReference>
<dbReference type="AlphaFoldDB" id="A0A7Y0EIS3"/>
<dbReference type="EMBL" id="JABBNI010000036">
    <property type="protein sequence ID" value="NMM64224.1"/>
    <property type="molecule type" value="Genomic_DNA"/>
</dbReference>
<evidence type="ECO:0000313" key="1">
    <source>
        <dbReference type="EMBL" id="NMM64224.1"/>
    </source>
</evidence>
<gene>
    <name evidence="1" type="ORF">HBE96_16480</name>
</gene>
<sequence length="141" mass="16315">MIEISKIVIKGASGYCCVDEAYYDKVIVTGESIAYEYHPMLETEINPSRKWSYKTTSPIFKKLYADLVKVMPIIVNHDTDMFCTDIGGIEFIITYSDKTKFKKTFFLPGDEFKDCFQIIKRMVPECEYVPAVLITEDDFEN</sequence>
<evidence type="ECO:0000313" key="2">
    <source>
        <dbReference type="Proteomes" id="UP000537131"/>
    </source>
</evidence>
<name>A0A7Y0EIS3_9CLOT</name>
<protein>
    <submittedName>
        <fullName evidence="1">Uncharacterized protein</fullName>
    </submittedName>
</protein>
<organism evidence="1 2">
    <name type="scientific">Clostridium muellerianum</name>
    <dbReference type="NCBI Taxonomy" id="2716538"/>
    <lineage>
        <taxon>Bacteria</taxon>
        <taxon>Bacillati</taxon>
        <taxon>Bacillota</taxon>
        <taxon>Clostridia</taxon>
        <taxon>Eubacteriales</taxon>
        <taxon>Clostridiaceae</taxon>
        <taxon>Clostridium</taxon>
    </lineage>
</organism>